<name>A0A1Y0I980_9GAMM</name>
<evidence type="ECO:0000313" key="2">
    <source>
        <dbReference type="EMBL" id="ARU57068.1"/>
    </source>
</evidence>
<dbReference type="InterPro" id="IPR011032">
    <property type="entry name" value="GroES-like_sf"/>
</dbReference>
<dbReference type="EMBL" id="CP021425">
    <property type="protein sequence ID" value="ARU57068.1"/>
    <property type="molecule type" value="Genomic_DNA"/>
</dbReference>
<dbReference type="InterPro" id="IPR020843">
    <property type="entry name" value="ER"/>
</dbReference>
<dbReference type="GO" id="GO:0043957">
    <property type="term" value="F:acryloyl-CoA reductase (NADPH) activity"/>
    <property type="evidence" value="ECO:0007669"/>
    <property type="project" value="TreeGrafter"/>
</dbReference>
<dbReference type="KEGG" id="ome:OLMES_3025"/>
<dbReference type="NCBIfam" id="TIGR02823">
    <property type="entry name" value="oxido_YhdH"/>
    <property type="match status" value="1"/>
</dbReference>
<gene>
    <name evidence="2" type="ORF">OLMES_3025</name>
</gene>
<dbReference type="Gene3D" id="3.90.180.10">
    <property type="entry name" value="Medium-chain alcohol dehydrogenases, catalytic domain"/>
    <property type="match status" value="1"/>
</dbReference>
<dbReference type="OrthoDB" id="9782155at2"/>
<dbReference type="PANTHER" id="PTHR43677:SF1">
    <property type="entry name" value="ACRYLYL-COA REDUCTASE ACUI-RELATED"/>
    <property type="match status" value="1"/>
</dbReference>
<dbReference type="Pfam" id="PF08240">
    <property type="entry name" value="ADH_N"/>
    <property type="match status" value="1"/>
</dbReference>
<organism evidence="2 3">
    <name type="scientific">Oleiphilus messinensis</name>
    <dbReference type="NCBI Taxonomy" id="141451"/>
    <lineage>
        <taxon>Bacteria</taxon>
        <taxon>Pseudomonadati</taxon>
        <taxon>Pseudomonadota</taxon>
        <taxon>Gammaproteobacteria</taxon>
        <taxon>Oceanospirillales</taxon>
        <taxon>Oleiphilaceae</taxon>
        <taxon>Oleiphilus</taxon>
    </lineage>
</organism>
<reference evidence="2 3" key="1">
    <citation type="submission" date="2017-05" db="EMBL/GenBank/DDBJ databases">
        <title>Genomic insights into alkan degradation activity of Oleiphilus messinensis.</title>
        <authorList>
            <person name="Kozyavkin S.A."/>
            <person name="Slesarev A.I."/>
            <person name="Golyshin P.N."/>
            <person name="Korzhenkov A."/>
            <person name="Golyshina O.N."/>
            <person name="Toshchakov S.V."/>
        </authorList>
    </citation>
    <scope>NUCLEOTIDE SEQUENCE [LARGE SCALE GENOMIC DNA]</scope>
    <source>
        <strain evidence="2 3">ME102</strain>
    </source>
</reference>
<evidence type="ECO:0000313" key="3">
    <source>
        <dbReference type="Proteomes" id="UP000196027"/>
    </source>
</evidence>
<dbReference type="InterPro" id="IPR051397">
    <property type="entry name" value="Zn-ADH-like_protein"/>
</dbReference>
<dbReference type="SMART" id="SM00829">
    <property type="entry name" value="PKS_ER"/>
    <property type="match status" value="1"/>
</dbReference>
<dbReference type="Gene3D" id="3.40.50.720">
    <property type="entry name" value="NAD(P)-binding Rossmann-like Domain"/>
    <property type="match status" value="1"/>
</dbReference>
<sequence>MADFRALKITNDNDGVRRSVETLPIESLPDHDVLIRVKYSSLNYKDCLSATGNKGVTRTFPHVPGIDAAGEVVESRDGAWKAGDQVIVTGYDLGMNTWGGFGEYIRVPANWIVACPEGLSLLDAMTLGTAGLTAGLSVQKLLASGVKPEDGAIAVSGATGGVGCIAVALLAKLGFDVSAISGKPDAEAMLTELGAKAILDRSALEPSPKPMLKELWGGAIDTVGGEALNTLIKSTKAGGSVTACGMVAGLGFEASVFPFILRGVNLLGVDSVEIPLKAKAEIWQLFANEWSLSLPESAIQIKSLDELSDVIDAMLSGHNTGRVVVKHADA</sequence>
<dbReference type="CDD" id="cd05280">
    <property type="entry name" value="MDR_yhdh_yhfp"/>
    <property type="match status" value="1"/>
</dbReference>
<keyword evidence="3" id="KW-1185">Reference proteome</keyword>
<evidence type="ECO:0000259" key="1">
    <source>
        <dbReference type="SMART" id="SM00829"/>
    </source>
</evidence>
<feature type="domain" description="Enoyl reductase (ER)" evidence="1">
    <location>
        <begin position="11"/>
        <end position="325"/>
    </location>
</feature>
<dbReference type="Proteomes" id="UP000196027">
    <property type="component" value="Chromosome"/>
</dbReference>
<dbReference type="SUPFAM" id="SSF51735">
    <property type="entry name" value="NAD(P)-binding Rossmann-fold domains"/>
    <property type="match status" value="1"/>
</dbReference>
<dbReference type="InterPro" id="IPR013154">
    <property type="entry name" value="ADH-like_N"/>
</dbReference>
<dbReference type="RefSeq" id="WP_087461995.1">
    <property type="nucleotide sequence ID" value="NZ_CP021425.1"/>
</dbReference>
<accession>A0A1Y0I980</accession>
<dbReference type="PANTHER" id="PTHR43677">
    <property type="entry name" value="SHORT-CHAIN DEHYDROGENASE/REDUCTASE"/>
    <property type="match status" value="1"/>
</dbReference>
<dbReference type="InterPro" id="IPR036291">
    <property type="entry name" value="NAD(P)-bd_dom_sf"/>
</dbReference>
<dbReference type="InterPro" id="IPR014188">
    <property type="entry name" value="Acrylyl-CoA_reductase_AcuI"/>
</dbReference>
<dbReference type="SUPFAM" id="SSF50129">
    <property type="entry name" value="GroES-like"/>
    <property type="match status" value="1"/>
</dbReference>
<proteinExistence type="predicted"/>
<dbReference type="AlphaFoldDB" id="A0A1Y0I980"/>
<dbReference type="InterPro" id="IPR013149">
    <property type="entry name" value="ADH-like_C"/>
</dbReference>
<protein>
    <submittedName>
        <fullName evidence="2">Oxidoreductase</fullName>
    </submittedName>
</protein>
<dbReference type="Pfam" id="PF00107">
    <property type="entry name" value="ADH_zinc_N"/>
    <property type="match status" value="1"/>
</dbReference>